<evidence type="ECO:0000256" key="4">
    <source>
        <dbReference type="SAM" id="MobiDB-lite"/>
    </source>
</evidence>
<feature type="compositionally biased region" description="Low complexity" evidence="4">
    <location>
        <begin position="958"/>
        <end position="974"/>
    </location>
</feature>
<feature type="domain" description="Ubiquitin-like modifier-activating enzyme Atg7 N-terminal" evidence="7">
    <location>
        <begin position="400"/>
        <end position="721"/>
    </location>
</feature>
<dbReference type="InterPro" id="IPR042523">
    <property type="entry name" value="Atg7_N_2"/>
</dbReference>
<dbReference type="Pfam" id="PF00899">
    <property type="entry name" value="ThiF"/>
    <property type="match status" value="1"/>
</dbReference>
<keyword evidence="3" id="KW-0443">Lipid metabolism</keyword>
<feature type="transmembrane region" description="Helical" evidence="5">
    <location>
        <begin position="1214"/>
        <end position="1238"/>
    </location>
</feature>
<dbReference type="GO" id="GO:0016298">
    <property type="term" value="F:lipase activity"/>
    <property type="evidence" value="ECO:0007669"/>
    <property type="project" value="TreeGrafter"/>
</dbReference>
<feature type="compositionally biased region" description="Low complexity" evidence="4">
    <location>
        <begin position="1419"/>
        <end position="1443"/>
    </location>
</feature>
<dbReference type="PANTHER" id="PTHR45792">
    <property type="entry name" value="DIACYLGLYCEROL LIPASE HOMOLOG-RELATED"/>
    <property type="match status" value="1"/>
</dbReference>
<dbReference type="Gene3D" id="3.40.50.720">
    <property type="entry name" value="NAD(P)-binding Rossmann-like Domain"/>
    <property type="match status" value="1"/>
</dbReference>
<evidence type="ECO:0000259" key="6">
    <source>
        <dbReference type="Pfam" id="PF00899"/>
    </source>
</evidence>
<feature type="compositionally biased region" description="Low complexity" evidence="4">
    <location>
        <begin position="1747"/>
        <end position="1756"/>
    </location>
</feature>
<feature type="transmembrane region" description="Helical" evidence="5">
    <location>
        <begin position="1172"/>
        <end position="1194"/>
    </location>
</feature>
<dbReference type="STRING" id="3076.A0A2P6TFY3"/>
<comment type="caution">
    <text evidence="8">The sequence shown here is derived from an EMBL/GenBank/DDBJ whole genome shotgun (WGS) entry which is preliminary data.</text>
</comment>
<keyword evidence="5" id="KW-0472">Membrane</keyword>
<dbReference type="EMBL" id="LHPG02000018">
    <property type="protein sequence ID" value="PRW33020.1"/>
    <property type="molecule type" value="Genomic_DNA"/>
</dbReference>
<keyword evidence="2" id="KW-0442">Lipid degradation</keyword>
<dbReference type="GO" id="GO:0008641">
    <property type="term" value="F:ubiquitin-like modifier activating enzyme activity"/>
    <property type="evidence" value="ECO:0007669"/>
    <property type="project" value="InterPro"/>
</dbReference>
<dbReference type="GO" id="GO:0016042">
    <property type="term" value="P:lipid catabolic process"/>
    <property type="evidence" value="ECO:0007669"/>
    <property type="project" value="UniProtKB-KW"/>
</dbReference>
<evidence type="ECO:0000256" key="1">
    <source>
        <dbReference type="ARBA" id="ARBA00022801"/>
    </source>
</evidence>
<reference evidence="8 9" key="1">
    <citation type="journal article" date="2018" name="Plant J.">
        <title>Genome sequences of Chlorella sorokiniana UTEX 1602 and Micractinium conductrix SAG 241.80: implications to maltose excretion by a green alga.</title>
        <authorList>
            <person name="Arriola M.B."/>
            <person name="Velmurugan N."/>
            <person name="Zhang Y."/>
            <person name="Plunkett M.H."/>
            <person name="Hondzo H."/>
            <person name="Barney B.M."/>
        </authorList>
    </citation>
    <scope>NUCLEOTIDE SEQUENCE [LARGE SCALE GENOMIC DNA]</scope>
    <source>
        <strain evidence="9">UTEX 1602</strain>
    </source>
</reference>
<dbReference type="InterPro" id="IPR029058">
    <property type="entry name" value="AB_hydrolase_fold"/>
</dbReference>
<feature type="transmembrane region" description="Helical" evidence="5">
    <location>
        <begin position="1250"/>
        <end position="1274"/>
    </location>
</feature>
<feature type="transmembrane region" description="Helical" evidence="5">
    <location>
        <begin position="1294"/>
        <end position="1318"/>
    </location>
</feature>
<name>A0A2P6TFY3_CHLSO</name>
<evidence type="ECO:0000313" key="8">
    <source>
        <dbReference type="EMBL" id="PRW33020.1"/>
    </source>
</evidence>
<feature type="compositionally biased region" description="Basic and acidic residues" evidence="4">
    <location>
        <begin position="2026"/>
        <end position="2035"/>
    </location>
</feature>
<feature type="region of interest" description="Disordered" evidence="4">
    <location>
        <begin position="1128"/>
        <end position="1160"/>
    </location>
</feature>
<keyword evidence="5" id="KW-0812">Transmembrane</keyword>
<dbReference type="InterPro" id="IPR035985">
    <property type="entry name" value="Ubiquitin-activating_enz"/>
</dbReference>
<feature type="region of interest" description="Disordered" evidence="4">
    <location>
        <begin position="938"/>
        <end position="974"/>
    </location>
</feature>
<evidence type="ECO:0000256" key="2">
    <source>
        <dbReference type="ARBA" id="ARBA00022963"/>
    </source>
</evidence>
<evidence type="ECO:0000256" key="3">
    <source>
        <dbReference type="ARBA" id="ARBA00023098"/>
    </source>
</evidence>
<evidence type="ECO:0000313" key="9">
    <source>
        <dbReference type="Proteomes" id="UP000239899"/>
    </source>
</evidence>
<dbReference type="Gene3D" id="3.40.50.1820">
    <property type="entry name" value="alpha/beta hydrolase"/>
    <property type="match status" value="1"/>
</dbReference>
<proteinExistence type="predicted"/>
<evidence type="ECO:0000256" key="5">
    <source>
        <dbReference type="SAM" id="Phobius"/>
    </source>
</evidence>
<feature type="compositionally biased region" description="Gly residues" evidence="4">
    <location>
        <begin position="1970"/>
        <end position="1979"/>
    </location>
</feature>
<dbReference type="PANTHER" id="PTHR45792:SF8">
    <property type="entry name" value="DIACYLGLYCEROL LIPASE-ALPHA"/>
    <property type="match status" value="1"/>
</dbReference>
<dbReference type="InterPro" id="IPR042522">
    <property type="entry name" value="Atg7_N_1"/>
</dbReference>
<feature type="region of interest" description="Disordered" evidence="4">
    <location>
        <begin position="1701"/>
        <end position="1789"/>
    </location>
</feature>
<feature type="compositionally biased region" description="Basic and acidic residues" evidence="4">
    <location>
        <begin position="2090"/>
        <end position="2100"/>
    </location>
</feature>
<dbReference type="Proteomes" id="UP000239899">
    <property type="component" value="Unassembled WGS sequence"/>
</dbReference>
<feature type="region of interest" description="Disordered" evidence="4">
    <location>
        <begin position="2079"/>
        <end position="2100"/>
    </location>
</feature>
<sequence length="2100" mass="221846">MDENAGQAAWKCPVPKEGRHRCKGPPPPGPAAAAAAAAAAAESAKIAEAEAAAAEAAATAERSKKRAGKRVRWALPDSDEEDEEQEEEGMTSEDDVEDAPKRRRATVAAAVAAAAAHESPLRVAPAAPALSTPRGAAAAQLLAGLRGGGPLVLPLVQVPLLGKPALAASAPSKAAGAGAAPPLQGASWWQTAVRPELAQQRSTVPAAPPAGGAATVPAGTMGMVVGPPMLPLAAPVLLPLVPALPFASSAADAAVPLPQALPPQLEQALGQPAGLAVAASLGELLVLLKTVVSVQDAEAFVGLVFEDQARTVEAQGGATADDLLQSLAANLAERCAAVRQLIQAKAHAQLADRVASAVKLSRLSKLVTSLNAAAAQHVQQQRQQGMVQTLQRRLPEMGTLQFWPLESKVDVTLWAPLGELKLHFLKLDEGPLPLTTFWAASDRAEQPGLLTVAAASLPAGGSGAAGDAAAAGVPPRSFAAQGELYVLNTVEGLLKVDRKVAVQRVCNRVWAAIESGEAEARPALLQPLVLLTYCDLKHFKYRYWFAFPALQPPAPFTLASSPVSLQAALGDAAAAVADACSSHVAASGGAPAWLVVVSGDGQVATAPLTDWHSLQQQAEGGGGGGGSRVYLAMADSSNEAAYPGWPLRNLLLLVASRWRCRQLPVLCMRERHGRYDAAASLTLQVELPELPPGFVPAPVGGWEPNERGKLGVRTADLGPSMDPKRLAESAVELNLRLMRWRAAPSLDVGAIAAARCLLLGAGTLGCSVARTLLGWGVRRITLVDNSRVAYSNPVRQSLFNFEDCLGGGKPKAVAAAEALQRIFPGVTARGVQLSIPMPGHPIGEGEMGQVQRDIQALEALVDEHDVVFLLMDTRESRWLPTLLCAARPGKLAINAALGFDGFMVMRHGAAVPLEAEAGSRALEAAAQQQLQGLSLEAAEAGGSSGGEQPSTSGSSDEQPSSPAAAPSAAAAPSQPAPQQRLGCYFCNDVVAPVNSTVDRAMDQQCTVARPGLSAIAGALAAELMAAVLQHPLGAAAPAAGSPASRALAAAHELPLGEAPHMVRGQLGGFSQMCLTGQAFRQCTACSPAVVARYRRRGADFVLQGLLDPKSLEDLTGLTELHAASEAALEAWEASDEEEQEGSSGGGAGQQGQAGGGGRGGEDDEWWHLADDVLPLVALAVFIPSVAFCITYAAVLPAVHHRPGCSGSHARLREAVVWGTLAFAVLHMVLSGAIVLAGLRGAPFEASKRRLVAPLVYIHTVLWICWLGYTPFALWATHHIQDNCWTGPLRDLELAALYTSICVYFAIFLTFFFALNALASYDPYQRWRIRLEFFARKLGCAEDINSADQYEGEGQNNGAPLEEIAASFARFFGTIDLEKLDIVVGFVLVEILQVQQRKTAIADRLRQAGIPIEHSGVPGGAAQEQAAGSALDGGSTSGAAGDGAASAAGAATNAEVRVAVEQGFHQWMKEVSEGNRLCVTPSRWGAKLAPQLTPQQSAEIYTGCKDYVALGDLLEAQRWANFAVAAYGASGYLWNTPKMCFCLPPHYWHARLHLKRLVRPRARVTAGALPPVQQKLRESSRYVRHYVAAQQVAGIPPEDFVHVSFANAALGAPPYIIALHRESRTVVLALRGSHSMADAVTDLMDRPVDICDWLPEGFRQEHPELSEARVHLGMLSAAKAVLQDLNKHQILPILLTGQPLDPEEQRRQQGLHTLSEEQQERYSQLTRPTAGRGRDRLPWRGQPGGAAGAEQGSPAVGGSRGGGASGQQGKQGQQHAQHAQHEQDEELEERLSPADFQRLLRQRGLDCRGWKLVVAAHSLGAAVAALVGMHFRLFAPDTKVWSFNPPGGMVSANLSHALQDFVTSVVVGKDGISRLGTVTFENLLDQMVLALARSRLPKLSVLLRLRSKHLRRRPPGELFRPLDDIPAEALAIVRQYYESKCTFDRLRVPMFPPGRVMLLRRLKPARHSSSGSGGGGGGSGPSSNAGSVELAPPPAPALEQHQNGRQDGGGPTVATSGQQWQPDGAEPGERQGRAEQRQSGVHWDAVWVQAEALMSEGILLSSHQASDHYTARLTQVLEDLTGRPTTQQQAQEEHHAREGQS</sequence>
<dbReference type="SUPFAM" id="SSF53474">
    <property type="entry name" value="alpha/beta-Hydrolases"/>
    <property type="match status" value="2"/>
</dbReference>
<gene>
    <name evidence="8" type="ORF">C2E21_7967</name>
</gene>
<dbReference type="Pfam" id="PF16420">
    <property type="entry name" value="ATG7_N"/>
    <property type="match status" value="1"/>
</dbReference>
<accession>A0A2P6TFY3</accession>
<feature type="compositionally biased region" description="Gly residues" evidence="4">
    <location>
        <begin position="1142"/>
        <end position="1158"/>
    </location>
</feature>
<dbReference type="InterPro" id="IPR052214">
    <property type="entry name" value="DAG_Lipase-Related"/>
</dbReference>
<keyword evidence="9" id="KW-1185">Reference proteome</keyword>
<keyword evidence="5" id="KW-1133">Transmembrane helix</keyword>
<feature type="compositionally biased region" description="Low complexity" evidence="4">
    <location>
        <begin position="1766"/>
        <end position="1776"/>
    </location>
</feature>
<dbReference type="InterPro" id="IPR032197">
    <property type="entry name" value="Atg7_N"/>
</dbReference>
<evidence type="ECO:0000259" key="7">
    <source>
        <dbReference type="Pfam" id="PF16420"/>
    </source>
</evidence>
<dbReference type="Gene3D" id="3.40.140.100">
    <property type="entry name" value="Ubiquitin-like modifier-activating enzyme ATG7 C-terminal domain"/>
    <property type="match status" value="1"/>
</dbReference>
<organism evidence="8 9">
    <name type="scientific">Chlorella sorokiniana</name>
    <name type="common">Freshwater green alga</name>
    <dbReference type="NCBI Taxonomy" id="3076"/>
    <lineage>
        <taxon>Eukaryota</taxon>
        <taxon>Viridiplantae</taxon>
        <taxon>Chlorophyta</taxon>
        <taxon>core chlorophytes</taxon>
        <taxon>Trebouxiophyceae</taxon>
        <taxon>Chlorellales</taxon>
        <taxon>Chlorellaceae</taxon>
        <taxon>Chlorella clade</taxon>
        <taxon>Chlorella</taxon>
    </lineage>
</organism>
<feature type="region of interest" description="Disordered" evidence="4">
    <location>
        <begin position="1415"/>
        <end position="1443"/>
    </location>
</feature>
<feature type="region of interest" description="Disordered" evidence="4">
    <location>
        <begin position="1"/>
        <end position="35"/>
    </location>
</feature>
<protein>
    <submittedName>
        <fullName evidence="8">Ubiquitin-like modifier-activating enzyme ATG7 isoform X1</fullName>
    </submittedName>
</protein>
<feature type="compositionally biased region" description="Basic residues" evidence="4">
    <location>
        <begin position="63"/>
        <end position="72"/>
    </location>
</feature>
<feature type="domain" description="THIF-type NAD/FAD binding fold" evidence="6">
    <location>
        <begin position="738"/>
        <end position="1032"/>
    </location>
</feature>
<feature type="compositionally biased region" description="Acidic residues" evidence="4">
    <location>
        <begin position="77"/>
        <end position="97"/>
    </location>
</feature>
<dbReference type="Gene3D" id="3.40.140.70">
    <property type="entry name" value="Ubiquitin-like modifier-activating enzyme ATG7 N-terminal domain"/>
    <property type="match status" value="1"/>
</dbReference>
<keyword evidence="1" id="KW-0378">Hydrolase</keyword>
<dbReference type="CDD" id="cd00741">
    <property type="entry name" value="Lipase"/>
    <property type="match status" value="1"/>
</dbReference>
<dbReference type="OrthoDB" id="338614at2759"/>
<feature type="region of interest" description="Disordered" evidence="4">
    <location>
        <begin position="52"/>
        <end position="104"/>
    </location>
</feature>
<feature type="region of interest" description="Disordered" evidence="4">
    <location>
        <begin position="1963"/>
        <end position="2037"/>
    </location>
</feature>
<dbReference type="SUPFAM" id="SSF69572">
    <property type="entry name" value="Activating enzymes of the ubiquitin-like proteins"/>
    <property type="match status" value="1"/>
</dbReference>
<dbReference type="InterPro" id="IPR000594">
    <property type="entry name" value="ThiF_NAD_FAD-bd"/>
</dbReference>